<comment type="caution">
    <text evidence="2">The sequence shown here is derived from an EMBL/GenBank/DDBJ whole genome shotgun (WGS) entry which is preliminary data.</text>
</comment>
<evidence type="ECO:0000256" key="1">
    <source>
        <dbReference type="SAM" id="Phobius"/>
    </source>
</evidence>
<feature type="transmembrane region" description="Helical" evidence="1">
    <location>
        <begin position="169"/>
        <end position="187"/>
    </location>
</feature>
<keyword evidence="1" id="KW-1133">Transmembrane helix</keyword>
<organism evidence="2 3">
    <name type="scientific">Litoreibacter roseus</name>
    <dbReference type="NCBI Taxonomy" id="2601869"/>
    <lineage>
        <taxon>Bacteria</taxon>
        <taxon>Pseudomonadati</taxon>
        <taxon>Pseudomonadota</taxon>
        <taxon>Alphaproteobacteria</taxon>
        <taxon>Rhodobacterales</taxon>
        <taxon>Roseobacteraceae</taxon>
        <taxon>Litoreibacter</taxon>
    </lineage>
</organism>
<reference evidence="2 3" key="1">
    <citation type="submission" date="2019-12" db="EMBL/GenBank/DDBJ databases">
        <title>Litoreibacter badius sp. nov., a novel bacteriochlorophyll a-containing bacterium in the genus Litoreibacter.</title>
        <authorList>
            <person name="Kanamuro M."/>
            <person name="Takabe Y."/>
            <person name="Mori K."/>
            <person name="Takaichi S."/>
            <person name="Hanada S."/>
        </authorList>
    </citation>
    <scope>NUCLEOTIDE SEQUENCE [LARGE SCALE GENOMIC DNA]</scope>
    <source>
        <strain evidence="2 3">K6</strain>
    </source>
</reference>
<dbReference type="Proteomes" id="UP000436822">
    <property type="component" value="Unassembled WGS sequence"/>
</dbReference>
<feature type="transmembrane region" description="Helical" evidence="1">
    <location>
        <begin position="98"/>
        <end position="117"/>
    </location>
</feature>
<proteinExistence type="predicted"/>
<protein>
    <submittedName>
        <fullName evidence="2">Uncharacterized protein</fullName>
    </submittedName>
</protein>
<feature type="transmembrane region" description="Helical" evidence="1">
    <location>
        <begin position="21"/>
        <end position="46"/>
    </location>
</feature>
<evidence type="ECO:0000313" key="2">
    <source>
        <dbReference type="EMBL" id="GFE64082.1"/>
    </source>
</evidence>
<name>A0A6N6JFU2_9RHOB</name>
<dbReference type="RefSeq" id="WP_159804954.1">
    <property type="nucleotide sequence ID" value="NZ_BLJE01000001.1"/>
</dbReference>
<dbReference type="EMBL" id="BLJE01000001">
    <property type="protein sequence ID" value="GFE64082.1"/>
    <property type="molecule type" value="Genomic_DNA"/>
</dbReference>
<feature type="transmembrane region" description="Helical" evidence="1">
    <location>
        <begin position="129"/>
        <end position="148"/>
    </location>
</feature>
<feature type="transmembrane region" description="Helical" evidence="1">
    <location>
        <begin position="66"/>
        <end position="91"/>
    </location>
</feature>
<keyword evidence="1" id="KW-0472">Membrane</keyword>
<gene>
    <name evidence="2" type="ORF">KIN_11560</name>
</gene>
<keyword evidence="1" id="KW-0812">Transmembrane</keyword>
<accession>A0A6N6JFU2</accession>
<evidence type="ECO:0000313" key="3">
    <source>
        <dbReference type="Proteomes" id="UP000436822"/>
    </source>
</evidence>
<dbReference type="AlphaFoldDB" id="A0A6N6JFU2"/>
<keyword evidence="3" id="KW-1185">Reference proteome</keyword>
<sequence length="188" mass="20318">MNRWVKSGPLKQWVDFSNNAIDLIKGLVSVVTTLLAGLGITLNAVGNGGGSRSGPTVIDALQQASLPIRLAAFVIICTALGWGLGLLLAYMTRIRKDAWRVGSFFVAGIWGVLLVSSADMVTDPGYRGALPQLHFLTLIGLSIMLYLVTFEFRAHARYNTPDVMEQRSATILTFASVTLAMIALMEFA</sequence>